<organism evidence="1 2">
    <name type="scientific">Castor canadensis</name>
    <name type="common">American beaver</name>
    <dbReference type="NCBI Taxonomy" id="51338"/>
    <lineage>
        <taxon>Eukaryota</taxon>
        <taxon>Metazoa</taxon>
        <taxon>Chordata</taxon>
        <taxon>Craniata</taxon>
        <taxon>Vertebrata</taxon>
        <taxon>Euteleostomi</taxon>
        <taxon>Mammalia</taxon>
        <taxon>Eutheria</taxon>
        <taxon>Euarchontoglires</taxon>
        <taxon>Glires</taxon>
        <taxon>Rodentia</taxon>
        <taxon>Castorimorpha</taxon>
        <taxon>Castoridae</taxon>
        <taxon>Castor</taxon>
    </lineage>
</organism>
<name>A0AC58JX49_CASCN</name>
<dbReference type="Proteomes" id="UP001732720">
    <property type="component" value="Chromosome 9"/>
</dbReference>
<evidence type="ECO:0000313" key="2">
    <source>
        <dbReference type="RefSeq" id="XP_073897237.1"/>
    </source>
</evidence>
<keyword evidence="2" id="KW-0722">Serine protease inhibitor</keyword>
<gene>
    <name evidence="2" type="primary">Spink2</name>
</gene>
<dbReference type="RefSeq" id="XP_073897237.1">
    <property type="nucleotide sequence ID" value="XM_074041136.1"/>
</dbReference>
<reference evidence="2" key="1">
    <citation type="submission" date="2025-08" db="UniProtKB">
        <authorList>
            <consortium name="RefSeq"/>
        </authorList>
    </citation>
    <scope>IDENTIFICATION</scope>
</reference>
<protein>
    <submittedName>
        <fullName evidence="2">Serine protease inhibitor Kazal-type 2</fullName>
    </submittedName>
</protein>
<accession>A0AC58JX49</accession>
<proteinExistence type="predicted"/>
<evidence type="ECO:0000313" key="1">
    <source>
        <dbReference type="Proteomes" id="UP001732720"/>
    </source>
</evidence>
<keyword evidence="1" id="KW-1185">Reference proteome</keyword>
<keyword evidence="2" id="KW-0646">Protease inhibitor</keyword>
<sequence>MIGQTPCYMLFLKEHANLWEGKTLSTNKRVNGDQTVTGEWTFHVAESVPVPVNGSDLETQQCPEENPLTFPKHLKDTIRKQTTVDPESQGTVSPDTCPVSSSLTGFPRVVSPSVASSGPVFRSWTSTALSWTSASSDLTFNQQIEYRTPNCTRYKLPICPRNLKAVCGSDMATYASECTLCMKIWEDGHDIKIIRSGPC</sequence>